<evidence type="ECO:0000313" key="2">
    <source>
        <dbReference type="EMBL" id="GAA4824273.1"/>
    </source>
</evidence>
<name>A0ABP9D4L9_9BACT</name>
<evidence type="ECO:0000313" key="3">
    <source>
        <dbReference type="Proteomes" id="UP001500298"/>
    </source>
</evidence>
<feature type="domain" description="SiaC family regulatory phosphoprotein" evidence="1">
    <location>
        <begin position="7"/>
        <end position="120"/>
    </location>
</feature>
<gene>
    <name evidence="2" type="ORF">GCM10023331_06020</name>
</gene>
<accession>A0ABP9D4L9</accession>
<organism evidence="2 3">
    <name type="scientific">Algivirga pacifica</name>
    <dbReference type="NCBI Taxonomy" id="1162670"/>
    <lineage>
        <taxon>Bacteria</taxon>
        <taxon>Pseudomonadati</taxon>
        <taxon>Bacteroidota</taxon>
        <taxon>Cytophagia</taxon>
        <taxon>Cytophagales</taxon>
        <taxon>Flammeovirgaceae</taxon>
        <taxon>Algivirga</taxon>
    </lineage>
</organism>
<keyword evidence="3" id="KW-1185">Reference proteome</keyword>
<dbReference type="Pfam" id="PF09345">
    <property type="entry name" value="SiaC"/>
    <property type="match status" value="1"/>
</dbReference>
<sequence length="124" mass="14354">MLNLTLKETNTTPYVRFHTSGKLEISGKSLPDIAAIFYDPILEWIEDYCQQLPNETKITIGLSYLNTATMHYIKEIIIHLAEAYEDKPGKLHIIWEIDEEDEDLMELVDIFQSLLSIKIKTVLL</sequence>
<protein>
    <recommendedName>
        <fullName evidence="1">SiaC family regulatory phosphoprotein domain-containing protein</fullName>
    </recommendedName>
</protein>
<evidence type="ECO:0000259" key="1">
    <source>
        <dbReference type="Pfam" id="PF09345"/>
    </source>
</evidence>
<dbReference type="EMBL" id="BAABJX010000011">
    <property type="protein sequence ID" value="GAA4824273.1"/>
    <property type="molecule type" value="Genomic_DNA"/>
</dbReference>
<dbReference type="RefSeq" id="WP_345369090.1">
    <property type="nucleotide sequence ID" value="NZ_BAABJX010000011.1"/>
</dbReference>
<proteinExistence type="predicted"/>
<comment type="caution">
    <text evidence="2">The sequence shown here is derived from an EMBL/GenBank/DDBJ whole genome shotgun (WGS) entry which is preliminary data.</text>
</comment>
<reference evidence="3" key="1">
    <citation type="journal article" date="2019" name="Int. J. Syst. Evol. Microbiol.">
        <title>The Global Catalogue of Microorganisms (GCM) 10K type strain sequencing project: providing services to taxonomists for standard genome sequencing and annotation.</title>
        <authorList>
            <consortium name="The Broad Institute Genomics Platform"/>
            <consortium name="The Broad Institute Genome Sequencing Center for Infectious Disease"/>
            <person name="Wu L."/>
            <person name="Ma J."/>
        </authorList>
    </citation>
    <scope>NUCLEOTIDE SEQUENCE [LARGE SCALE GENOMIC DNA]</scope>
    <source>
        <strain evidence="3">JCM 18326</strain>
    </source>
</reference>
<dbReference type="Proteomes" id="UP001500298">
    <property type="component" value="Unassembled WGS sequence"/>
</dbReference>
<dbReference type="InterPro" id="IPR018530">
    <property type="entry name" value="SiaC"/>
</dbReference>